<dbReference type="Proteomes" id="UP000198384">
    <property type="component" value="Unassembled WGS sequence"/>
</dbReference>
<dbReference type="PROSITE" id="PS51257">
    <property type="entry name" value="PROKAR_LIPOPROTEIN"/>
    <property type="match status" value="1"/>
</dbReference>
<dbReference type="AlphaFoldDB" id="A0A238XX76"/>
<dbReference type="EMBL" id="FZNT01000007">
    <property type="protein sequence ID" value="SNR63178.1"/>
    <property type="molecule type" value="Genomic_DNA"/>
</dbReference>
<evidence type="ECO:0000313" key="3">
    <source>
        <dbReference type="Proteomes" id="UP000198384"/>
    </source>
</evidence>
<dbReference type="Gene3D" id="2.40.128.110">
    <property type="entry name" value="Lipid/polyisoprenoid-binding, YceI-like"/>
    <property type="match status" value="1"/>
</dbReference>
<proteinExistence type="predicted"/>
<gene>
    <name evidence="2" type="ORF">SAMN06265371_107106</name>
</gene>
<dbReference type="OrthoDB" id="5292899at2"/>
<feature type="domain" description="Lipid/polyisoprenoid-binding YceI-like" evidence="1">
    <location>
        <begin position="39"/>
        <end position="169"/>
    </location>
</feature>
<dbReference type="SUPFAM" id="SSF101874">
    <property type="entry name" value="YceI-like"/>
    <property type="match status" value="1"/>
</dbReference>
<sequence>MKKTLLFSLLIVSAFSIISCGNDKKKEEIKKENSTKNTYSIEPSTTTINFTAYKTTDKVPVKGQFTKFTIENTKNANSVKEALDGLKFSIPVSSLFTKDTIRDGKLKKFFFGTMENTTEIKGTLHFTNETSGTADITMNGISQVLPITYVIDGQMASIEGIMNLDNWKAQAALEALNVVCFDLHKGSDGVSKTWSDVKIEVVTYLKNN</sequence>
<evidence type="ECO:0000313" key="2">
    <source>
        <dbReference type="EMBL" id="SNR63178.1"/>
    </source>
</evidence>
<keyword evidence="3" id="KW-1185">Reference proteome</keyword>
<dbReference type="InterPro" id="IPR007372">
    <property type="entry name" value="Lipid/polyisoprenoid-bd_YceI"/>
</dbReference>
<dbReference type="InterPro" id="IPR036761">
    <property type="entry name" value="TTHA0802/YceI-like_sf"/>
</dbReference>
<organism evidence="2 3">
    <name type="scientific">Lutibacter agarilyticus</name>
    <dbReference type="NCBI Taxonomy" id="1109740"/>
    <lineage>
        <taxon>Bacteria</taxon>
        <taxon>Pseudomonadati</taxon>
        <taxon>Bacteroidota</taxon>
        <taxon>Flavobacteriia</taxon>
        <taxon>Flavobacteriales</taxon>
        <taxon>Flavobacteriaceae</taxon>
        <taxon>Lutibacter</taxon>
    </lineage>
</organism>
<dbReference type="RefSeq" id="WP_089382098.1">
    <property type="nucleotide sequence ID" value="NZ_FZNT01000007.1"/>
</dbReference>
<evidence type="ECO:0000259" key="1">
    <source>
        <dbReference type="Pfam" id="PF04264"/>
    </source>
</evidence>
<name>A0A238XX76_9FLAO</name>
<reference evidence="2 3" key="1">
    <citation type="submission" date="2017-06" db="EMBL/GenBank/DDBJ databases">
        <authorList>
            <person name="Kim H.J."/>
            <person name="Triplett B.A."/>
        </authorList>
    </citation>
    <scope>NUCLEOTIDE SEQUENCE [LARGE SCALE GENOMIC DNA]</scope>
    <source>
        <strain evidence="2 3">DSM 29150</strain>
    </source>
</reference>
<protein>
    <submittedName>
        <fullName evidence="2">YceI-like domain-containing protein</fullName>
    </submittedName>
</protein>
<dbReference type="Pfam" id="PF04264">
    <property type="entry name" value="YceI"/>
    <property type="match status" value="1"/>
</dbReference>
<accession>A0A238XX76</accession>